<gene>
    <name evidence="2" type="ORF">Purlil1_3225</name>
</gene>
<sequence>MNDERMQRRVLEVGEPSNSNGLAMVLMKEKTATNNKQGKKSKANGARPGERRRRWKRRWMVACPALGNEMSTSPPANGAVQGPLPGAHWPRRRRFDGRGPITTRRARALTELQQATALSVSLCPWLEGTRASAEEWGATKTHICPPWMALDGCAMEDLRAATSMQRPSTSLALDFGFSRLGPGLNNGSVIKLAFPRPYRLVQACEQAAWREQVLDKACSLSKASQERPASPCRGFCDEIHLGAYLIKLRIWLDGGSRYVHRLVARSSGATSGQIAMAADVAYPEVTPWLHHLRTNSRQQRVDLLQSPPWESPLSRGRRHIAAPGCRLSASSRGHRNATHVHIDHTTMTESHPVRPSKHSATTEFAVTFAATRTPHTRVATATAPPLAKALRPAHRSTGLSRASLQLRASRSITMSRAARWQTRKALVVNCSGNCYSTACHVPARGTGGELPRRGIRTFPWPISQKRSALLYVTTLTLRDVRPADQDGDATWKPDGWLASSNTATRR</sequence>
<comment type="caution">
    <text evidence="2">The sequence shown here is derived from an EMBL/GenBank/DDBJ whole genome shotgun (WGS) entry which is preliminary data.</text>
</comment>
<evidence type="ECO:0000313" key="3">
    <source>
        <dbReference type="Proteomes" id="UP001287286"/>
    </source>
</evidence>
<accession>A0ABR0C8V1</accession>
<protein>
    <submittedName>
        <fullName evidence="2">Uncharacterized protein</fullName>
    </submittedName>
</protein>
<reference evidence="2 3" key="1">
    <citation type="journal article" date="2024" name="Microbiol. Resour. Announc.">
        <title>Genome annotations for the ascomycete fungi Trichoderma harzianum, Trichoderma aggressivum, and Purpureocillium lilacinum.</title>
        <authorList>
            <person name="Beijen E.P.W."/>
            <person name="Ohm R.A."/>
        </authorList>
    </citation>
    <scope>NUCLEOTIDE SEQUENCE [LARGE SCALE GENOMIC DNA]</scope>
    <source>
        <strain evidence="2 3">CBS 150709</strain>
    </source>
</reference>
<name>A0ABR0C8V1_PURLI</name>
<organism evidence="2 3">
    <name type="scientific">Purpureocillium lilacinum</name>
    <name type="common">Paecilomyces lilacinus</name>
    <dbReference type="NCBI Taxonomy" id="33203"/>
    <lineage>
        <taxon>Eukaryota</taxon>
        <taxon>Fungi</taxon>
        <taxon>Dikarya</taxon>
        <taxon>Ascomycota</taxon>
        <taxon>Pezizomycotina</taxon>
        <taxon>Sordariomycetes</taxon>
        <taxon>Hypocreomycetidae</taxon>
        <taxon>Hypocreales</taxon>
        <taxon>Ophiocordycipitaceae</taxon>
        <taxon>Purpureocillium</taxon>
    </lineage>
</organism>
<proteinExistence type="predicted"/>
<feature type="region of interest" description="Disordered" evidence="1">
    <location>
        <begin position="1"/>
        <end position="53"/>
    </location>
</feature>
<evidence type="ECO:0000256" key="1">
    <source>
        <dbReference type="SAM" id="MobiDB-lite"/>
    </source>
</evidence>
<evidence type="ECO:0000313" key="2">
    <source>
        <dbReference type="EMBL" id="KAK4092604.1"/>
    </source>
</evidence>
<keyword evidence="3" id="KW-1185">Reference proteome</keyword>
<dbReference type="EMBL" id="JAWRVI010000008">
    <property type="protein sequence ID" value="KAK4092604.1"/>
    <property type="molecule type" value="Genomic_DNA"/>
</dbReference>
<dbReference type="Proteomes" id="UP001287286">
    <property type="component" value="Unassembled WGS sequence"/>
</dbReference>
<feature type="compositionally biased region" description="Basic and acidic residues" evidence="1">
    <location>
        <begin position="1"/>
        <end position="12"/>
    </location>
</feature>